<organism evidence="7 8">
    <name type="scientific">Billgrantia pellis</name>
    <dbReference type="NCBI Taxonomy" id="2606936"/>
    <lineage>
        <taxon>Bacteria</taxon>
        <taxon>Pseudomonadati</taxon>
        <taxon>Pseudomonadota</taxon>
        <taxon>Gammaproteobacteria</taxon>
        <taxon>Oceanospirillales</taxon>
        <taxon>Halomonadaceae</taxon>
        <taxon>Billgrantia</taxon>
    </lineage>
</organism>
<reference evidence="7 8" key="1">
    <citation type="submission" date="2019-08" db="EMBL/GenBank/DDBJ databases">
        <title>Bioinformatics analysis of the strain L3 and L5.</title>
        <authorList>
            <person name="Li X."/>
        </authorList>
    </citation>
    <scope>NUCLEOTIDE SEQUENCE [LARGE SCALE GENOMIC DNA]</scope>
    <source>
        <strain evidence="7 8">L5</strain>
    </source>
</reference>
<dbReference type="RefSeq" id="WP_149328427.1">
    <property type="nucleotide sequence ID" value="NZ_VTPY01000004.1"/>
</dbReference>
<feature type="transmembrane region" description="Helical" evidence="5">
    <location>
        <begin position="421"/>
        <end position="439"/>
    </location>
</feature>
<evidence type="ECO:0000256" key="5">
    <source>
        <dbReference type="SAM" id="Phobius"/>
    </source>
</evidence>
<dbReference type="Gene3D" id="1.20.1720.10">
    <property type="entry name" value="Multidrug resistance protein D"/>
    <property type="match status" value="1"/>
</dbReference>
<dbReference type="InterPro" id="IPR020846">
    <property type="entry name" value="MFS_dom"/>
</dbReference>
<dbReference type="GO" id="GO:0016020">
    <property type="term" value="C:membrane"/>
    <property type="evidence" value="ECO:0007669"/>
    <property type="project" value="UniProtKB-SubCell"/>
</dbReference>
<feature type="transmembrane region" description="Helical" evidence="5">
    <location>
        <begin position="114"/>
        <end position="135"/>
    </location>
</feature>
<feature type="transmembrane region" description="Helical" evidence="5">
    <location>
        <begin position="318"/>
        <end position="339"/>
    </location>
</feature>
<dbReference type="EMBL" id="VTPY01000004">
    <property type="protein sequence ID" value="KAA0011866.1"/>
    <property type="molecule type" value="Genomic_DNA"/>
</dbReference>
<dbReference type="Gene3D" id="1.20.1250.20">
    <property type="entry name" value="MFS general substrate transporter like domains"/>
    <property type="match status" value="1"/>
</dbReference>
<feature type="transmembrane region" description="Helical" evidence="5">
    <location>
        <begin position="85"/>
        <end position="102"/>
    </location>
</feature>
<dbReference type="InterPro" id="IPR011701">
    <property type="entry name" value="MFS"/>
</dbReference>
<gene>
    <name evidence="7" type="ORF">F0A17_11200</name>
</gene>
<feature type="transmembrane region" description="Helical" evidence="5">
    <location>
        <begin position="286"/>
        <end position="306"/>
    </location>
</feature>
<feature type="transmembrane region" description="Helical" evidence="5">
    <location>
        <begin position="147"/>
        <end position="168"/>
    </location>
</feature>
<feature type="transmembrane region" description="Helical" evidence="5">
    <location>
        <begin position="20"/>
        <end position="43"/>
    </location>
</feature>
<keyword evidence="2 5" id="KW-0812">Transmembrane</keyword>
<evidence type="ECO:0000256" key="4">
    <source>
        <dbReference type="ARBA" id="ARBA00023136"/>
    </source>
</evidence>
<dbReference type="SUPFAM" id="SSF103473">
    <property type="entry name" value="MFS general substrate transporter"/>
    <property type="match status" value="1"/>
</dbReference>
<comment type="subcellular location">
    <subcellularLocation>
        <location evidence="1">Membrane</location>
        <topology evidence="1">Multi-pass membrane protein</topology>
    </subcellularLocation>
</comment>
<dbReference type="InterPro" id="IPR036259">
    <property type="entry name" value="MFS_trans_sf"/>
</dbReference>
<keyword evidence="8" id="KW-1185">Reference proteome</keyword>
<dbReference type="Proteomes" id="UP000486760">
    <property type="component" value="Unassembled WGS sequence"/>
</dbReference>
<evidence type="ECO:0000259" key="6">
    <source>
        <dbReference type="PROSITE" id="PS50850"/>
    </source>
</evidence>
<sequence length="478" mass="50736">MKLTATVTGRLTVHNPWVGLWVILSAAFMAILDVFIVIVAAPTIRGDLGASTADIQLILAAYNLAFGLTLITGGRLGDLYGRRRIFLKGILLFTLSSLAASLSPNTETLIGMRIVQGLAAGLMMPQVFSIIQVCFDDKGRGKAFGAFAFVSGVAATGAQLAGGVLLALDLFGLGWRTIFLINVPVGVIAWIAARHFVPESKAPAGARPALDLVGVVLLTLTLITVMTPLTLGVEQGWPWWASLGLILSPAMLWAFIRWQHLREARGLTPLVVISLTRNVSFIHGNFMALAFYASNAALFLAIPHVIQDGFGHSPLASGLVFMPLALAFSVTAAWVGKFVSQHAGKLVLGGNSVLILAYCILFLAVYMGEIGSIVWWLSPGALLAGIGMGLVQPSINYLSLRTVSQEEVGSASGLLNTSFEIGYALGTVAAGIVFLSAFTDETLLNERFQAAFGYNLVFTSILALALIAVVLRQPKAKL</sequence>
<evidence type="ECO:0000256" key="2">
    <source>
        <dbReference type="ARBA" id="ARBA00022692"/>
    </source>
</evidence>
<feature type="transmembrane region" description="Helical" evidence="5">
    <location>
        <begin position="373"/>
        <end position="391"/>
    </location>
</feature>
<dbReference type="PANTHER" id="PTHR42718">
    <property type="entry name" value="MAJOR FACILITATOR SUPERFAMILY MULTIDRUG TRANSPORTER MFSC"/>
    <property type="match status" value="1"/>
</dbReference>
<evidence type="ECO:0000313" key="7">
    <source>
        <dbReference type="EMBL" id="KAA0011866.1"/>
    </source>
</evidence>
<feature type="transmembrane region" description="Helical" evidence="5">
    <location>
        <begin position="55"/>
        <end position="73"/>
    </location>
</feature>
<evidence type="ECO:0000256" key="3">
    <source>
        <dbReference type="ARBA" id="ARBA00022989"/>
    </source>
</evidence>
<comment type="caution">
    <text evidence="7">The sequence shown here is derived from an EMBL/GenBank/DDBJ whole genome shotgun (WGS) entry which is preliminary data.</text>
</comment>
<dbReference type="Pfam" id="PF07690">
    <property type="entry name" value="MFS_1"/>
    <property type="match status" value="1"/>
</dbReference>
<evidence type="ECO:0000256" key="1">
    <source>
        <dbReference type="ARBA" id="ARBA00004141"/>
    </source>
</evidence>
<feature type="transmembrane region" description="Helical" evidence="5">
    <location>
        <begin position="237"/>
        <end position="256"/>
    </location>
</feature>
<protein>
    <submittedName>
        <fullName evidence="7">MFS transporter</fullName>
    </submittedName>
</protein>
<proteinExistence type="predicted"/>
<dbReference type="CDD" id="cd17321">
    <property type="entry name" value="MFS_MMR_MDR_like"/>
    <property type="match status" value="1"/>
</dbReference>
<feature type="transmembrane region" description="Helical" evidence="5">
    <location>
        <begin position="346"/>
        <end position="367"/>
    </location>
</feature>
<dbReference type="PANTHER" id="PTHR42718:SF39">
    <property type="entry name" value="ACTINORHODIN TRANSPORTER-RELATED"/>
    <property type="match status" value="1"/>
</dbReference>
<feature type="transmembrane region" description="Helical" evidence="5">
    <location>
        <begin position="174"/>
        <end position="197"/>
    </location>
</feature>
<dbReference type="GO" id="GO:0022857">
    <property type="term" value="F:transmembrane transporter activity"/>
    <property type="evidence" value="ECO:0007669"/>
    <property type="project" value="InterPro"/>
</dbReference>
<feature type="transmembrane region" description="Helical" evidence="5">
    <location>
        <begin position="209"/>
        <end position="231"/>
    </location>
</feature>
<evidence type="ECO:0000313" key="8">
    <source>
        <dbReference type="Proteomes" id="UP000486760"/>
    </source>
</evidence>
<keyword evidence="3 5" id="KW-1133">Transmembrane helix</keyword>
<dbReference type="AlphaFoldDB" id="A0A7V7G2K1"/>
<feature type="transmembrane region" description="Helical" evidence="5">
    <location>
        <begin position="451"/>
        <end position="471"/>
    </location>
</feature>
<feature type="domain" description="Major facilitator superfamily (MFS) profile" evidence="6">
    <location>
        <begin position="19"/>
        <end position="477"/>
    </location>
</feature>
<name>A0A7V7G2K1_9GAMM</name>
<accession>A0A7V7G2K1</accession>
<keyword evidence="4 5" id="KW-0472">Membrane</keyword>
<dbReference type="PROSITE" id="PS50850">
    <property type="entry name" value="MFS"/>
    <property type="match status" value="1"/>
</dbReference>